<evidence type="ECO:0000256" key="1">
    <source>
        <dbReference type="SAM" id="Phobius"/>
    </source>
</evidence>
<proteinExistence type="predicted"/>
<organism evidence="2 3">
    <name type="scientific">Promicromonospora sukumoe</name>
    <dbReference type="NCBI Taxonomy" id="88382"/>
    <lineage>
        <taxon>Bacteria</taxon>
        <taxon>Bacillati</taxon>
        <taxon>Actinomycetota</taxon>
        <taxon>Actinomycetes</taxon>
        <taxon>Micrococcales</taxon>
        <taxon>Promicromonosporaceae</taxon>
        <taxon>Promicromonospora</taxon>
    </lineage>
</organism>
<dbReference type="Proteomes" id="UP000540568">
    <property type="component" value="Unassembled WGS sequence"/>
</dbReference>
<dbReference type="PANTHER" id="PTHR34980:SF2">
    <property type="entry name" value="INNER MEMBRANE PROTEIN YHAH-RELATED"/>
    <property type="match status" value="1"/>
</dbReference>
<protein>
    <submittedName>
        <fullName evidence="2">Uncharacterized membrane protein YhaH (DUF805 family)</fullName>
    </submittedName>
</protein>
<name>A0A7W3PEQ5_9MICO</name>
<keyword evidence="1" id="KW-0812">Transmembrane</keyword>
<keyword evidence="1" id="KW-0472">Membrane</keyword>
<dbReference type="AlphaFoldDB" id="A0A7W3PEQ5"/>
<sequence length="162" mass="17360">MNRERGFSLMSFIESIRTVLSKYATFDGRARRSEFWWYYLAVAIVEGVLYFALIVPGLTAYTTATMEYAMAGDPAAPIPAMPGSLTAGYLVVSVVALALLLPTLAVIVRRLHDTGKSGALAFLLLIPVVNFILIIVWGASTGTPGPNQFGPDPKAVEPAPAV</sequence>
<feature type="transmembrane region" description="Helical" evidence="1">
    <location>
        <begin position="120"/>
        <end position="139"/>
    </location>
</feature>
<accession>A0A7W3PEQ5</accession>
<dbReference type="InterPro" id="IPR008523">
    <property type="entry name" value="DUF805"/>
</dbReference>
<evidence type="ECO:0000313" key="3">
    <source>
        <dbReference type="Proteomes" id="UP000540568"/>
    </source>
</evidence>
<comment type="caution">
    <text evidence="2">The sequence shown here is derived from an EMBL/GenBank/DDBJ whole genome shotgun (WGS) entry which is preliminary data.</text>
</comment>
<dbReference type="Pfam" id="PF05656">
    <property type="entry name" value="DUF805"/>
    <property type="match status" value="1"/>
</dbReference>
<feature type="transmembrane region" description="Helical" evidence="1">
    <location>
        <begin position="36"/>
        <end position="58"/>
    </location>
</feature>
<gene>
    <name evidence="2" type="ORF">FHX71_002769</name>
</gene>
<dbReference type="GO" id="GO:0005886">
    <property type="term" value="C:plasma membrane"/>
    <property type="evidence" value="ECO:0007669"/>
    <property type="project" value="TreeGrafter"/>
</dbReference>
<feature type="transmembrane region" description="Helical" evidence="1">
    <location>
        <begin position="87"/>
        <end position="108"/>
    </location>
</feature>
<keyword evidence="3" id="KW-1185">Reference proteome</keyword>
<keyword evidence="1" id="KW-1133">Transmembrane helix</keyword>
<reference evidence="2 3" key="1">
    <citation type="submission" date="2020-07" db="EMBL/GenBank/DDBJ databases">
        <title>Sequencing the genomes of 1000 actinobacteria strains.</title>
        <authorList>
            <person name="Klenk H.-P."/>
        </authorList>
    </citation>
    <scope>NUCLEOTIDE SEQUENCE [LARGE SCALE GENOMIC DNA]</scope>
    <source>
        <strain evidence="2 3">DSM 44121</strain>
    </source>
</reference>
<dbReference type="PANTHER" id="PTHR34980">
    <property type="entry name" value="INNER MEMBRANE PROTEIN-RELATED-RELATED"/>
    <property type="match status" value="1"/>
</dbReference>
<dbReference type="RefSeq" id="WP_220489678.1">
    <property type="nucleotide sequence ID" value="NZ_BAAATF010000003.1"/>
</dbReference>
<evidence type="ECO:0000313" key="2">
    <source>
        <dbReference type="EMBL" id="MBA8808827.1"/>
    </source>
</evidence>
<dbReference type="EMBL" id="JACGWV010000001">
    <property type="protein sequence ID" value="MBA8808827.1"/>
    <property type="molecule type" value="Genomic_DNA"/>
</dbReference>